<dbReference type="OrthoDB" id="4064873at2759"/>
<evidence type="ECO:0000256" key="4">
    <source>
        <dbReference type="ARBA" id="ARBA00023242"/>
    </source>
</evidence>
<dbReference type="GO" id="GO:0003700">
    <property type="term" value="F:DNA-binding transcription factor activity"/>
    <property type="evidence" value="ECO:0007669"/>
    <property type="project" value="InterPro"/>
</dbReference>
<dbReference type="STRING" id="181874.A0A409VAK0"/>
<dbReference type="EMBL" id="NHTK01006104">
    <property type="protein sequence ID" value="PPQ63908.1"/>
    <property type="molecule type" value="Genomic_DNA"/>
</dbReference>
<keyword evidence="3" id="KW-0238">DNA-binding</keyword>
<organism evidence="7 8">
    <name type="scientific">Panaeolus cyanescens</name>
    <dbReference type="NCBI Taxonomy" id="181874"/>
    <lineage>
        <taxon>Eukaryota</taxon>
        <taxon>Fungi</taxon>
        <taxon>Dikarya</taxon>
        <taxon>Basidiomycota</taxon>
        <taxon>Agaricomycotina</taxon>
        <taxon>Agaricomycetes</taxon>
        <taxon>Agaricomycetidae</taxon>
        <taxon>Agaricales</taxon>
        <taxon>Agaricineae</taxon>
        <taxon>Galeropsidaceae</taxon>
        <taxon>Panaeolus</taxon>
    </lineage>
</organism>
<evidence type="ECO:0000313" key="8">
    <source>
        <dbReference type="Proteomes" id="UP000284842"/>
    </source>
</evidence>
<dbReference type="AlphaFoldDB" id="A0A409VAK0"/>
<feature type="region of interest" description="Disordered" evidence="5">
    <location>
        <begin position="1"/>
        <end position="81"/>
    </location>
</feature>
<accession>A0A409VAK0</accession>
<evidence type="ECO:0000256" key="3">
    <source>
        <dbReference type="ARBA" id="ARBA00023125"/>
    </source>
</evidence>
<evidence type="ECO:0000256" key="1">
    <source>
        <dbReference type="ARBA" id="ARBA00004123"/>
    </source>
</evidence>
<keyword evidence="8" id="KW-1185">Reference proteome</keyword>
<dbReference type="GO" id="GO:0003677">
    <property type="term" value="F:DNA binding"/>
    <property type="evidence" value="ECO:0007669"/>
    <property type="project" value="UniProtKB-KW"/>
</dbReference>
<protein>
    <recommendedName>
        <fullName evidence="6">Xylanolytic transcriptional activator regulatory domain-containing protein</fullName>
    </recommendedName>
</protein>
<feature type="compositionally biased region" description="Low complexity" evidence="5">
    <location>
        <begin position="850"/>
        <end position="861"/>
    </location>
</feature>
<dbReference type="CDD" id="cd12148">
    <property type="entry name" value="fungal_TF_MHR"/>
    <property type="match status" value="1"/>
</dbReference>
<dbReference type="InParanoid" id="A0A409VAK0"/>
<keyword evidence="4" id="KW-0539">Nucleus</keyword>
<dbReference type="GO" id="GO:0005634">
    <property type="term" value="C:nucleus"/>
    <property type="evidence" value="ECO:0007669"/>
    <property type="project" value="UniProtKB-SubCell"/>
</dbReference>
<feature type="domain" description="Xylanolytic transcriptional activator regulatory" evidence="6">
    <location>
        <begin position="519"/>
        <end position="600"/>
    </location>
</feature>
<dbReference type="Pfam" id="PF04082">
    <property type="entry name" value="Fungal_trans"/>
    <property type="match status" value="1"/>
</dbReference>
<dbReference type="GO" id="GO:0006351">
    <property type="term" value="P:DNA-templated transcription"/>
    <property type="evidence" value="ECO:0007669"/>
    <property type="project" value="InterPro"/>
</dbReference>
<comment type="caution">
    <text evidence="7">The sequence shown here is derived from an EMBL/GenBank/DDBJ whole genome shotgun (WGS) entry which is preliminary data.</text>
</comment>
<dbReference type="PANTHER" id="PTHR46910">
    <property type="entry name" value="TRANSCRIPTION FACTOR PDR1"/>
    <property type="match status" value="1"/>
</dbReference>
<comment type="subcellular location">
    <subcellularLocation>
        <location evidence="1">Nucleus</location>
    </subcellularLocation>
</comment>
<dbReference type="GO" id="GO:0008270">
    <property type="term" value="F:zinc ion binding"/>
    <property type="evidence" value="ECO:0007669"/>
    <property type="project" value="InterPro"/>
</dbReference>
<dbReference type="Proteomes" id="UP000284842">
    <property type="component" value="Unassembled WGS sequence"/>
</dbReference>
<dbReference type="PANTHER" id="PTHR46910:SF3">
    <property type="entry name" value="HALOTOLERANCE PROTEIN 9-RELATED"/>
    <property type="match status" value="1"/>
</dbReference>
<dbReference type="InterPro" id="IPR050987">
    <property type="entry name" value="AtrR-like"/>
</dbReference>
<keyword evidence="2" id="KW-0479">Metal-binding</keyword>
<gene>
    <name evidence="7" type="ORF">CVT24_010306</name>
</gene>
<proteinExistence type="predicted"/>
<feature type="region of interest" description="Disordered" evidence="5">
    <location>
        <begin position="245"/>
        <end position="275"/>
    </location>
</feature>
<feature type="compositionally biased region" description="Polar residues" evidence="5">
    <location>
        <begin position="839"/>
        <end position="849"/>
    </location>
</feature>
<feature type="compositionally biased region" description="Low complexity" evidence="5">
    <location>
        <begin position="1"/>
        <end position="17"/>
    </location>
</feature>
<evidence type="ECO:0000256" key="2">
    <source>
        <dbReference type="ARBA" id="ARBA00022723"/>
    </source>
</evidence>
<evidence type="ECO:0000313" key="7">
    <source>
        <dbReference type="EMBL" id="PPQ63908.1"/>
    </source>
</evidence>
<feature type="compositionally biased region" description="Low complexity" evidence="5">
    <location>
        <begin position="917"/>
        <end position="936"/>
    </location>
</feature>
<name>A0A409VAK0_9AGAR</name>
<reference evidence="7 8" key="1">
    <citation type="journal article" date="2018" name="Evol. Lett.">
        <title>Horizontal gene cluster transfer increased hallucinogenic mushroom diversity.</title>
        <authorList>
            <person name="Reynolds H.T."/>
            <person name="Vijayakumar V."/>
            <person name="Gluck-Thaler E."/>
            <person name="Korotkin H.B."/>
            <person name="Matheny P.B."/>
            <person name="Slot J.C."/>
        </authorList>
    </citation>
    <scope>NUCLEOTIDE SEQUENCE [LARGE SCALE GENOMIC DNA]</scope>
    <source>
        <strain evidence="7 8">2629</strain>
    </source>
</reference>
<evidence type="ECO:0000256" key="5">
    <source>
        <dbReference type="SAM" id="MobiDB-lite"/>
    </source>
</evidence>
<dbReference type="SMART" id="SM00906">
    <property type="entry name" value="Fungal_trans"/>
    <property type="match status" value="1"/>
</dbReference>
<feature type="compositionally biased region" description="Pro residues" evidence="5">
    <location>
        <begin position="245"/>
        <end position="274"/>
    </location>
</feature>
<sequence>MLPNQQSPPQSLQSALQMDPNQHLQLQGEPQVQPQQPQPPPPPQQQQQPQQSVPATGKRRRRTDGNGDEVPSASEPRRLRRSHEACARSCATAGVQCNQEDRHRQLLTPRGYTERMEHQLAQCEALIKRQIPGFSLENIDEILAREGIDVGAIPPTVQSATFQLDPTTMRPFRTDAGPQPPNQPLKGYPPIYPPGHPMMHPPYPPHPMMPYGPAPPYHPGMPMQGPPGAYNPHMHPAFPPGVPYPPVMHPPPPDHQAQHPPPVPPPPPGAPIPASPIMRTVQATKGTDPNGHDMSSAQALAKNFGVSANITSGLRLDSSHEELPVAPGALPKLEVPSPRDANLWLTVSVRRDMPVGGGIPNTLSIYGPISKSPQVEIWIPKDRVFAQHITEVYFAHLNIHRPVYSRKDFDKIFNDLYDGNTSHYDPGHVFSFYLIMALGTLSELNHRAVKTNLDEKEEVSQYLGSAVAKKLMPAEWPMHDEFFERALAIKPDLLVSISSLQALILLHWYLYIERQGRTLWRLVGSLVRLSIELGLHHDPLTQYAQGTTQRIFTEEESQLRIRLWAIVLIHDRGTAILLGRPLAIAPSDSNTPHPSRPKNIRFAEFSEHFELSQPVVEIQADIINSLYAPTRQAGDTIIRNATRIIKSMVELRRGLPERYHHYFTGTQEWPLDRKTKLVQEITEDEGLTLLKIWIARILMLRALFSTKDLTYQQKHKAVIDAIITSHNVIIVHSQLIRFPDIAFFTSPIPLHIAAMVILYGHISKIDCLPPSVALEDVWLALDTIPRMRWRWERKDENGGHPLIARLVEHVMGVNLHTYNPSNVSFLRCEPDWDEAQSPKPKSQQHTPIMTPTGYSSPGGSSVTAGAVYGPQPRSMNGIGVMNRANSGGTVAPDSTKSLADVPPTLFYPFFPEAQIASIPAPTPGSSSTSPTNPSAPGGAGQDYTQILRAAAAAQDGYAQPHEYVDDREQAHSAAGSASGVGTAAGPEAWASMVRSINQILSANFR</sequence>
<evidence type="ECO:0000259" key="6">
    <source>
        <dbReference type="SMART" id="SM00906"/>
    </source>
</evidence>
<dbReference type="InterPro" id="IPR007219">
    <property type="entry name" value="XnlR_reg_dom"/>
</dbReference>
<feature type="region of interest" description="Disordered" evidence="5">
    <location>
        <begin position="917"/>
        <end position="941"/>
    </location>
</feature>
<feature type="region of interest" description="Disordered" evidence="5">
    <location>
        <begin position="833"/>
        <end position="863"/>
    </location>
</feature>